<organism evidence="2 3">
    <name type="scientific">Moellerella wisconsensis</name>
    <dbReference type="NCBI Taxonomy" id="158849"/>
    <lineage>
        <taxon>Bacteria</taxon>
        <taxon>Pseudomonadati</taxon>
        <taxon>Pseudomonadota</taxon>
        <taxon>Gammaproteobacteria</taxon>
        <taxon>Enterobacterales</taxon>
        <taxon>Morganellaceae</taxon>
        <taxon>Moellerella</taxon>
    </lineage>
</organism>
<reference evidence="2" key="1">
    <citation type="submission" date="2022-03" db="EMBL/GenBank/DDBJ databases">
        <title>ESBL-producing Moellerella wisconsensis and Escherichia marmotae isolated from wild game meat.</title>
        <authorList>
            <person name="Biggel M."/>
        </authorList>
    </citation>
    <scope>NUCLEOTIDE SEQUENCE</scope>
    <source>
        <strain evidence="2">W51</strain>
    </source>
</reference>
<dbReference type="RefSeq" id="WP_241542283.1">
    <property type="nucleotide sequence ID" value="NZ_CAWQWN010000001.1"/>
</dbReference>
<feature type="chain" id="PRO_5040490302" evidence="1">
    <location>
        <begin position="22"/>
        <end position="150"/>
    </location>
</feature>
<name>A0A9Q8Q211_9GAMM</name>
<evidence type="ECO:0000313" key="3">
    <source>
        <dbReference type="Proteomes" id="UP000829116"/>
    </source>
</evidence>
<gene>
    <name evidence="2" type="ORF">MNY72_01520</name>
</gene>
<sequence>MKINCYTIAILLFLYTATAVSHTITVFQCVNKNNRKVNVSLNNRVYDYQFGKLDQAPDIRISRTPNQLSQFYFKTQAADTDTGYASGMEIDFKNGDYTYTIYSSDNGSQHQAGVYVYKKNKLLTEIKCVPNTVLDNMYQHIFELPERDIY</sequence>
<proteinExistence type="predicted"/>
<protein>
    <submittedName>
        <fullName evidence="2">Uncharacterized protein</fullName>
    </submittedName>
</protein>
<accession>A0A9Q8Q211</accession>
<dbReference type="Proteomes" id="UP000829116">
    <property type="component" value="Chromosome"/>
</dbReference>
<evidence type="ECO:0000313" key="2">
    <source>
        <dbReference type="EMBL" id="UNH31035.1"/>
    </source>
</evidence>
<dbReference type="EMBL" id="CP093245">
    <property type="protein sequence ID" value="UNH31035.1"/>
    <property type="molecule type" value="Genomic_DNA"/>
</dbReference>
<keyword evidence="1" id="KW-0732">Signal</keyword>
<feature type="signal peptide" evidence="1">
    <location>
        <begin position="1"/>
        <end position="21"/>
    </location>
</feature>
<evidence type="ECO:0000256" key="1">
    <source>
        <dbReference type="SAM" id="SignalP"/>
    </source>
</evidence>
<dbReference type="AlphaFoldDB" id="A0A9Q8Q211"/>